<reference evidence="4 5" key="1">
    <citation type="submission" date="2012-11" db="EMBL/GenBank/DDBJ databases">
        <title>Whole genome sequence of Acidisphaera rubrifaciens HS-AP3.</title>
        <authorList>
            <person name="Azuma Y."/>
            <person name="Higashiura N."/>
            <person name="Hirakawa H."/>
            <person name="Matsushita K."/>
        </authorList>
    </citation>
    <scope>NUCLEOTIDE SEQUENCE [LARGE SCALE GENOMIC DNA]</scope>
    <source>
        <strain evidence="4 5">HS-AP3</strain>
    </source>
</reference>
<evidence type="ECO:0000256" key="2">
    <source>
        <dbReference type="ARBA" id="ARBA00022840"/>
    </source>
</evidence>
<sequence>MPDDIIAADRAAHPTGTASAALPAHAPAAPLPGPLNDAGRRGDRPALLAFVQDADTESALREGLAEVLPQGLEVRRAGLRAAITALQKMPTPAILIVDIAGEDQPLTALDDLSQVVEPDVRVLVIGDRNDVNFYRQVIRGLGVVEYLYKPLGRDMVARHFGPCLSGQPAPADGVQGGRLVTVTGVRGGVGASIIAASLAWRFGVEARRHTLLLDTDLHRGTCALHLQAQTSAGLRTAIEKPQRIDALFIERAAQPVRERLHVLAGEEKLTEEPAYAPGAAARLAEAVRRRYNIIIADLPYTGQAFARDLLGLAHQRVLVMTPTLAAVRDTLRLLAIPAGPLQSRRAVVVLNRLGMQGGLNRQQVEEALQLKVDVTIPDLPRQVGHAATVGEPAHAFGRGALRQSLLHLAQEVAFVRLLDAADDTPGAATRRRRWFGRRR</sequence>
<dbReference type="GO" id="GO:0016887">
    <property type="term" value="F:ATP hydrolysis activity"/>
    <property type="evidence" value="ECO:0007669"/>
    <property type="project" value="TreeGrafter"/>
</dbReference>
<dbReference type="PANTHER" id="PTHR43384">
    <property type="entry name" value="SEPTUM SITE-DETERMINING PROTEIN MIND HOMOLOG, CHLOROPLASTIC-RELATED"/>
    <property type="match status" value="1"/>
</dbReference>
<evidence type="ECO:0000313" key="4">
    <source>
        <dbReference type="EMBL" id="GAN76618.1"/>
    </source>
</evidence>
<keyword evidence="5" id="KW-1185">Reference proteome</keyword>
<proteinExistence type="predicted"/>
<protein>
    <submittedName>
        <fullName evidence="4">Pilus assembly protein</fullName>
    </submittedName>
</protein>
<evidence type="ECO:0000313" key="5">
    <source>
        <dbReference type="Proteomes" id="UP000032680"/>
    </source>
</evidence>
<dbReference type="Gene3D" id="3.40.50.2300">
    <property type="match status" value="1"/>
</dbReference>
<dbReference type="AlphaFoldDB" id="A0A0D6P601"/>
<dbReference type="GO" id="GO:0051782">
    <property type="term" value="P:negative regulation of cell division"/>
    <property type="evidence" value="ECO:0007669"/>
    <property type="project" value="TreeGrafter"/>
</dbReference>
<dbReference type="GO" id="GO:0005524">
    <property type="term" value="F:ATP binding"/>
    <property type="evidence" value="ECO:0007669"/>
    <property type="project" value="UniProtKB-KW"/>
</dbReference>
<dbReference type="OrthoDB" id="9783172at2"/>
<dbReference type="InterPro" id="IPR027417">
    <property type="entry name" value="P-loop_NTPase"/>
</dbReference>
<keyword evidence="1" id="KW-0547">Nucleotide-binding</keyword>
<organism evidence="4 5">
    <name type="scientific">Acidisphaera rubrifaciens HS-AP3</name>
    <dbReference type="NCBI Taxonomy" id="1231350"/>
    <lineage>
        <taxon>Bacteria</taxon>
        <taxon>Pseudomonadati</taxon>
        <taxon>Pseudomonadota</taxon>
        <taxon>Alphaproteobacteria</taxon>
        <taxon>Acetobacterales</taxon>
        <taxon>Acetobacteraceae</taxon>
        <taxon>Acidisphaera</taxon>
    </lineage>
</organism>
<evidence type="ECO:0000256" key="1">
    <source>
        <dbReference type="ARBA" id="ARBA00022741"/>
    </source>
</evidence>
<dbReference type="PANTHER" id="PTHR43384:SF6">
    <property type="entry name" value="SEPTUM SITE-DETERMINING PROTEIN MIND HOMOLOG, CHLOROPLASTIC"/>
    <property type="match status" value="1"/>
</dbReference>
<name>A0A0D6P601_9PROT</name>
<dbReference type="Gene3D" id="3.40.50.300">
    <property type="entry name" value="P-loop containing nucleotide triphosphate hydrolases"/>
    <property type="match status" value="1"/>
</dbReference>
<dbReference type="SUPFAM" id="SSF52540">
    <property type="entry name" value="P-loop containing nucleoside triphosphate hydrolases"/>
    <property type="match status" value="1"/>
</dbReference>
<evidence type="ECO:0000256" key="3">
    <source>
        <dbReference type="SAM" id="MobiDB-lite"/>
    </source>
</evidence>
<dbReference type="Pfam" id="PF06564">
    <property type="entry name" value="CBP_BcsQ"/>
    <property type="match status" value="1"/>
</dbReference>
<dbReference type="EMBL" id="BANB01000131">
    <property type="protein sequence ID" value="GAN76618.1"/>
    <property type="molecule type" value="Genomic_DNA"/>
</dbReference>
<comment type="caution">
    <text evidence="4">The sequence shown here is derived from an EMBL/GenBank/DDBJ whole genome shotgun (WGS) entry which is preliminary data.</text>
</comment>
<feature type="compositionally biased region" description="Low complexity" evidence="3">
    <location>
        <begin position="18"/>
        <end position="28"/>
    </location>
</feature>
<accession>A0A0D6P601</accession>
<keyword evidence="2" id="KW-0067">ATP-binding</keyword>
<dbReference type="GO" id="GO:0009898">
    <property type="term" value="C:cytoplasmic side of plasma membrane"/>
    <property type="evidence" value="ECO:0007669"/>
    <property type="project" value="TreeGrafter"/>
</dbReference>
<dbReference type="RefSeq" id="WP_158322717.1">
    <property type="nucleotide sequence ID" value="NZ_BANB01000131.1"/>
</dbReference>
<dbReference type="InterPro" id="IPR050625">
    <property type="entry name" value="ParA/MinD_ATPase"/>
</dbReference>
<dbReference type="InterPro" id="IPR017746">
    <property type="entry name" value="Cellulose_synthase_operon_BcsQ"/>
</dbReference>
<gene>
    <name evidence="4" type="ORF">Asru_0131_10</name>
</gene>
<dbReference type="Proteomes" id="UP000032680">
    <property type="component" value="Unassembled WGS sequence"/>
</dbReference>
<feature type="region of interest" description="Disordered" evidence="3">
    <location>
        <begin position="14"/>
        <end position="38"/>
    </location>
</feature>
<dbReference type="GO" id="GO:0005829">
    <property type="term" value="C:cytosol"/>
    <property type="evidence" value="ECO:0007669"/>
    <property type="project" value="TreeGrafter"/>
</dbReference>